<dbReference type="Proteomes" id="UP000478052">
    <property type="component" value="Unassembled WGS sequence"/>
</dbReference>
<evidence type="ECO:0000256" key="1">
    <source>
        <dbReference type="SAM" id="MobiDB-lite"/>
    </source>
</evidence>
<name>A0A6G0W222_APHCR</name>
<dbReference type="EMBL" id="VUJU01009437">
    <property type="protein sequence ID" value="KAF0720468.1"/>
    <property type="molecule type" value="Genomic_DNA"/>
</dbReference>
<evidence type="ECO:0000313" key="2">
    <source>
        <dbReference type="EMBL" id="KAF0720468.1"/>
    </source>
</evidence>
<evidence type="ECO:0008006" key="4">
    <source>
        <dbReference type="Google" id="ProtNLM"/>
    </source>
</evidence>
<feature type="compositionally biased region" description="Low complexity" evidence="1">
    <location>
        <begin position="63"/>
        <end position="80"/>
    </location>
</feature>
<reference evidence="2 3" key="1">
    <citation type="submission" date="2019-08" db="EMBL/GenBank/DDBJ databases">
        <title>Whole genome of Aphis craccivora.</title>
        <authorList>
            <person name="Voronova N.V."/>
            <person name="Shulinski R.S."/>
            <person name="Bandarenka Y.V."/>
            <person name="Zhorov D.G."/>
            <person name="Warner D."/>
        </authorList>
    </citation>
    <scope>NUCLEOTIDE SEQUENCE [LARGE SCALE GENOMIC DNA]</scope>
    <source>
        <strain evidence="2">180601</strain>
        <tissue evidence="2">Whole Body</tissue>
    </source>
</reference>
<sequence>LKPTRYRRRKQTALSIAALFSSSSENEEDNSLPLNVKRIVPVHSETINLETTSLQNENHELHNSNNTNSSMETSESSISSVDSYEDPSLQSNESLEVSIAIKTLKHLPKYAKTLLKTPTTTIVKEIKGGIYYHFGVNQEIEHIMELKYKLPYIHTTDLASQSKDSILSEGKIVYDNVLENCCCQSVLDLKCLIDKNEKWNKSINKQIMIQLTMLNNSNVKLCKSIENLDHKLQVLMKSDVRIRHQAVPLPTLPSAFIDIMPVKSIEELDIVKNYLSEHNKDHINYKEELKSFLLMKHGYHSSFSTAIREVINCCFDYKLLSKFSYKEKTKRKFIDLKLYDVINESLSGFITTPIREKRFHSITDNY</sequence>
<gene>
    <name evidence="2" type="ORF">FWK35_00033941</name>
</gene>
<dbReference type="AlphaFoldDB" id="A0A6G0W222"/>
<evidence type="ECO:0000313" key="3">
    <source>
        <dbReference type="Proteomes" id="UP000478052"/>
    </source>
</evidence>
<comment type="caution">
    <text evidence="2">The sequence shown here is derived from an EMBL/GenBank/DDBJ whole genome shotgun (WGS) entry which is preliminary data.</text>
</comment>
<protein>
    <recommendedName>
        <fullName evidence="4">DUF4806 domain-containing protein</fullName>
    </recommendedName>
</protein>
<proteinExistence type="predicted"/>
<feature type="non-terminal residue" evidence="2">
    <location>
        <position position="1"/>
    </location>
</feature>
<keyword evidence="3" id="KW-1185">Reference proteome</keyword>
<accession>A0A6G0W222</accession>
<dbReference type="OrthoDB" id="6628078at2759"/>
<organism evidence="2 3">
    <name type="scientific">Aphis craccivora</name>
    <name type="common">Cowpea aphid</name>
    <dbReference type="NCBI Taxonomy" id="307492"/>
    <lineage>
        <taxon>Eukaryota</taxon>
        <taxon>Metazoa</taxon>
        <taxon>Ecdysozoa</taxon>
        <taxon>Arthropoda</taxon>
        <taxon>Hexapoda</taxon>
        <taxon>Insecta</taxon>
        <taxon>Pterygota</taxon>
        <taxon>Neoptera</taxon>
        <taxon>Paraneoptera</taxon>
        <taxon>Hemiptera</taxon>
        <taxon>Sternorrhyncha</taxon>
        <taxon>Aphidomorpha</taxon>
        <taxon>Aphidoidea</taxon>
        <taxon>Aphididae</taxon>
        <taxon>Aphidini</taxon>
        <taxon>Aphis</taxon>
        <taxon>Aphis</taxon>
    </lineage>
</organism>
<feature type="region of interest" description="Disordered" evidence="1">
    <location>
        <begin position="52"/>
        <end position="87"/>
    </location>
</feature>